<dbReference type="InterPro" id="IPR003959">
    <property type="entry name" value="ATPase_AAA_core"/>
</dbReference>
<dbReference type="AlphaFoldDB" id="A0A4U8WAD0"/>
<dbReference type="GO" id="GO:0000731">
    <property type="term" value="P:DNA synthesis involved in DNA repair"/>
    <property type="evidence" value="ECO:0007669"/>
    <property type="project" value="TreeGrafter"/>
</dbReference>
<dbReference type="RefSeq" id="WP_130913237.1">
    <property type="nucleotide sequence ID" value="NZ_LR215974.1"/>
</dbReference>
<reference evidence="3 4" key="1">
    <citation type="submission" date="2019-02" db="EMBL/GenBank/DDBJ databases">
        <authorList>
            <consortium name="Pathogen Informatics"/>
        </authorList>
    </citation>
    <scope>NUCLEOTIDE SEQUENCE [LARGE SCALE GENOMIC DNA]</scope>
    <source>
        <strain evidence="3 4">3012STDY6944375</strain>
    </source>
</reference>
<name>A0A4U8WAD0_9FLAO</name>
<dbReference type="KEGG" id="ctai:NCTC12078_00361"/>
<dbReference type="GO" id="GO:0006302">
    <property type="term" value="P:double-strand break repair"/>
    <property type="evidence" value="ECO:0007669"/>
    <property type="project" value="TreeGrafter"/>
</dbReference>
<dbReference type="EMBL" id="LR215974">
    <property type="protein sequence ID" value="VFB02386.1"/>
    <property type="molecule type" value="Genomic_DNA"/>
</dbReference>
<keyword evidence="1" id="KW-0175">Coiled coil</keyword>
<dbReference type="InterPro" id="IPR027417">
    <property type="entry name" value="P-loop_NTPase"/>
</dbReference>
<gene>
    <name evidence="3" type="ORF">NCTC12078_00361</name>
</gene>
<dbReference type="SUPFAM" id="SSF52540">
    <property type="entry name" value="P-loop containing nucleoside triphosphate hydrolases"/>
    <property type="match status" value="1"/>
</dbReference>
<sequence>MRLAAVYINEHFLFSEPQTINFGGKYFYTIIPRKGVENEYDITRVENLNFIEGFWGENISLVSAIVGENGTGKTSVLKIINSSYLETSKYSLIYEEKGKCFIQNRTGNKDENENIIKDSNDLFTSNEFELNEFTTSKYESLYFSNIFDRGVKRISTFLPLNSNDLDDSIKDIEDRNLLFQLQLMNNPIIEKIKKVYEDFPSFEYLQINSNPLSKRNLRQTYIDTNIGHTNILKKVRDDFDHDFDRLQYRLNEGKYVEADLIKEIQFNRFVIEITDTPNLLNIFKDVYKNALNQTIKCETTIEQYYFGIPKKITLEKCDNKIIEGIGFRDLTDKDHNRIESIIQNIETSASITNLLDEVWKKYPLLESSNSGKTHLEDDLLKNFEVNILSLLVLNDTYAISGLQSTFEEYNYNKVRELINDGNSSFIDILNEFLNKYIAQNHRFIYGKVKEKIGTDLLSSDEDLILQEVSNYKISSHAIKIEDVHRKINQDVKGIFIIKKMHDFLKNNLADKNSLEFDIKSKDILEKTKEFVSLSQKLREYFSSIPNNEKELFYFDIGKNFSYGEKSLLNLFAQFFEFKVQKYIEKYNWEYLNILLDEADLGFHPEWKRKFIDAITTIFSILFSDKNLQIIITTHDSLTLSDIPNSNVVYLKKDGDKIKVLNQNEKPKKTFGANITDLLADSFFIKDGLIGDFAKAKIEKTIEWLNKVLKIKHEIRQLELSNKNNQNEDEIKEKYKEIEEILKEENKNFKKNFKIIQLIDEPLMREKLLEMYYEAFDEEKLKEKELKILEELAKKHNKKITDA</sequence>
<evidence type="ECO:0000256" key="1">
    <source>
        <dbReference type="SAM" id="Coils"/>
    </source>
</evidence>
<evidence type="ECO:0000313" key="3">
    <source>
        <dbReference type="EMBL" id="VFB02386.1"/>
    </source>
</evidence>
<dbReference type="Gene3D" id="3.40.50.300">
    <property type="entry name" value="P-loop containing nucleotide triphosphate hydrolases"/>
    <property type="match status" value="2"/>
</dbReference>
<keyword evidence="3" id="KW-0547">Nucleotide-binding</keyword>
<feature type="coiled-coil region" evidence="1">
    <location>
        <begin position="707"/>
        <end position="751"/>
    </location>
</feature>
<keyword evidence="3" id="KW-0067">ATP-binding</keyword>
<dbReference type="PANTHER" id="PTHR32182:SF23">
    <property type="entry name" value="ATP BINDING PROTEIN"/>
    <property type="match status" value="1"/>
</dbReference>
<dbReference type="Proteomes" id="UP000290013">
    <property type="component" value="Chromosome"/>
</dbReference>
<evidence type="ECO:0000259" key="2">
    <source>
        <dbReference type="Pfam" id="PF13304"/>
    </source>
</evidence>
<accession>A0A4U8WAD0</accession>
<dbReference type="PANTHER" id="PTHR32182">
    <property type="entry name" value="DNA REPLICATION AND REPAIR PROTEIN RECF"/>
    <property type="match status" value="1"/>
</dbReference>
<evidence type="ECO:0000313" key="4">
    <source>
        <dbReference type="Proteomes" id="UP000290013"/>
    </source>
</evidence>
<proteinExistence type="predicted"/>
<dbReference type="GO" id="GO:0005524">
    <property type="term" value="F:ATP binding"/>
    <property type="evidence" value="ECO:0007669"/>
    <property type="project" value="UniProtKB-KW"/>
</dbReference>
<protein>
    <submittedName>
        <fullName evidence="3">Predicted ATP-binding protein involved in virulence</fullName>
    </submittedName>
</protein>
<feature type="domain" description="ATPase AAA-type core" evidence="2">
    <location>
        <begin position="559"/>
        <end position="639"/>
    </location>
</feature>
<dbReference type="Pfam" id="PF13304">
    <property type="entry name" value="AAA_21"/>
    <property type="match status" value="1"/>
</dbReference>
<organism evidence="3 4">
    <name type="scientific">Chryseobacterium taihuense</name>
    <dbReference type="NCBI Taxonomy" id="1141221"/>
    <lineage>
        <taxon>Bacteria</taxon>
        <taxon>Pseudomonadati</taxon>
        <taxon>Bacteroidota</taxon>
        <taxon>Flavobacteriia</taxon>
        <taxon>Flavobacteriales</taxon>
        <taxon>Weeksellaceae</taxon>
        <taxon>Chryseobacterium group</taxon>
        <taxon>Chryseobacterium</taxon>
    </lineage>
</organism>
<dbReference type="GO" id="GO:0016887">
    <property type="term" value="F:ATP hydrolysis activity"/>
    <property type="evidence" value="ECO:0007669"/>
    <property type="project" value="InterPro"/>
</dbReference>